<dbReference type="InterPro" id="IPR010264">
    <property type="entry name" value="Self-incomp_S1"/>
</dbReference>
<dbReference type="InParanoid" id="A0A200RBY8"/>
<gene>
    <name evidence="7" type="ORF">BVC80_1663g87</name>
</gene>
<evidence type="ECO:0000256" key="1">
    <source>
        <dbReference type="ARBA" id="ARBA00004613"/>
    </source>
</evidence>
<organism evidence="7 8">
    <name type="scientific">Macleaya cordata</name>
    <name type="common">Five-seeded plume-poppy</name>
    <name type="synonym">Bocconia cordata</name>
    <dbReference type="NCBI Taxonomy" id="56857"/>
    <lineage>
        <taxon>Eukaryota</taxon>
        <taxon>Viridiplantae</taxon>
        <taxon>Streptophyta</taxon>
        <taxon>Embryophyta</taxon>
        <taxon>Tracheophyta</taxon>
        <taxon>Spermatophyta</taxon>
        <taxon>Magnoliopsida</taxon>
        <taxon>Ranunculales</taxon>
        <taxon>Papaveraceae</taxon>
        <taxon>Papaveroideae</taxon>
        <taxon>Macleaya</taxon>
    </lineage>
</organism>
<evidence type="ECO:0000313" key="8">
    <source>
        <dbReference type="Proteomes" id="UP000195402"/>
    </source>
</evidence>
<dbReference type="Proteomes" id="UP000195402">
    <property type="component" value="Unassembled WGS sequence"/>
</dbReference>
<sequence length="120" mass="14296">MCLSKSVESDYEYIHAHVMNRRGNGKSIEIHCWSGDDDLGNHVVQDGDEIQWSFHENVFQSTLFHCDLKWDESNQFGFDAYRSNRDDKGRCSFGEYWKKDYMDTTIWELFYMVGKEEKET</sequence>
<keyword evidence="5" id="KW-0732">Signal</keyword>
<reference evidence="7 8" key="1">
    <citation type="journal article" date="2017" name="Mol. Plant">
        <title>The Genome of Medicinal Plant Macleaya cordata Provides New Insights into Benzylisoquinoline Alkaloids Metabolism.</title>
        <authorList>
            <person name="Liu X."/>
            <person name="Liu Y."/>
            <person name="Huang P."/>
            <person name="Ma Y."/>
            <person name="Qing Z."/>
            <person name="Tang Q."/>
            <person name="Cao H."/>
            <person name="Cheng P."/>
            <person name="Zheng Y."/>
            <person name="Yuan Z."/>
            <person name="Zhou Y."/>
            <person name="Liu J."/>
            <person name="Tang Z."/>
            <person name="Zhuo Y."/>
            <person name="Zhang Y."/>
            <person name="Yu L."/>
            <person name="Huang J."/>
            <person name="Yang P."/>
            <person name="Peng Q."/>
            <person name="Zhang J."/>
            <person name="Jiang W."/>
            <person name="Zhang Z."/>
            <person name="Lin K."/>
            <person name="Ro D.K."/>
            <person name="Chen X."/>
            <person name="Xiong X."/>
            <person name="Shang Y."/>
            <person name="Huang S."/>
            <person name="Zeng J."/>
        </authorList>
    </citation>
    <scope>NUCLEOTIDE SEQUENCE [LARGE SCALE GENOMIC DNA]</scope>
    <source>
        <strain evidence="8">cv. BLH2017</strain>
        <tissue evidence="7">Root</tissue>
    </source>
</reference>
<keyword evidence="4 6" id="KW-0964">Secreted</keyword>
<protein>
    <recommendedName>
        <fullName evidence="6">S-protein homolog</fullName>
    </recommendedName>
</protein>
<name>A0A200RBY8_MACCD</name>
<evidence type="ECO:0000256" key="4">
    <source>
        <dbReference type="ARBA" id="ARBA00022525"/>
    </source>
</evidence>
<comment type="similarity">
    <text evidence="2 6">Belongs to the plant self-incompatibility (S1) protein family.</text>
</comment>
<dbReference type="OMA" id="TTIWELF"/>
<dbReference type="OrthoDB" id="1938697at2759"/>
<evidence type="ECO:0000256" key="5">
    <source>
        <dbReference type="ARBA" id="ARBA00022729"/>
    </source>
</evidence>
<accession>A0A200RBY8</accession>
<dbReference type="PANTHER" id="PTHR31232">
    <property type="match status" value="1"/>
</dbReference>
<dbReference type="GO" id="GO:0005576">
    <property type="term" value="C:extracellular region"/>
    <property type="evidence" value="ECO:0007669"/>
    <property type="project" value="UniProtKB-SubCell"/>
</dbReference>
<evidence type="ECO:0000313" key="7">
    <source>
        <dbReference type="EMBL" id="OVA20186.1"/>
    </source>
</evidence>
<evidence type="ECO:0000256" key="3">
    <source>
        <dbReference type="ARBA" id="ARBA00022471"/>
    </source>
</evidence>
<evidence type="ECO:0000256" key="2">
    <source>
        <dbReference type="ARBA" id="ARBA00005581"/>
    </source>
</evidence>
<comment type="caution">
    <text evidence="7">The sequence shown here is derived from an EMBL/GenBank/DDBJ whole genome shotgun (WGS) entry which is preliminary data.</text>
</comment>
<dbReference type="AlphaFoldDB" id="A0A200RBY8"/>
<comment type="subcellular location">
    <subcellularLocation>
        <location evidence="1 6">Secreted</location>
    </subcellularLocation>
</comment>
<dbReference type="GO" id="GO:0060320">
    <property type="term" value="P:rejection of self pollen"/>
    <property type="evidence" value="ECO:0007669"/>
    <property type="project" value="UniProtKB-KW"/>
</dbReference>
<evidence type="ECO:0000256" key="6">
    <source>
        <dbReference type="RuleBase" id="RU367044"/>
    </source>
</evidence>
<keyword evidence="8" id="KW-1185">Reference proteome</keyword>
<dbReference type="Pfam" id="PF05938">
    <property type="entry name" value="Self-incomp_S1"/>
    <property type="match status" value="1"/>
</dbReference>
<proteinExistence type="inferred from homology"/>
<keyword evidence="3 6" id="KW-0713">Self-incompatibility</keyword>
<dbReference type="EMBL" id="MVGT01000146">
    <property type="protein sequence ID" value="OVA20186.1"/>
    <property type="molecule type" value="Genomic_DNA"/>
</dbReference>
<dbReference type="PANTHER" id="PTHR31232:SF18">
    <property type="entry name" value="S-PROTEIN HOMOLOG"/>
    <property type="match status" value="1"/>
</dbReference>